<feature type="region of interest" description="Disordered" evidence="1">
    <location>
        <begin position="44"/>
        <end position="63"/>
    </location>
</feature>
<comment type="caution">
    <text evidence="3">The sequence shown here is derived from an EMBL/GenBank/DDBJ whole genome shotgun (WGS) entry which is preliminary data.</text>
</comment>
<keyword evidence="2" id="KW-1133">Transmembrane helix</keyword>
<evidence type="ECO:0000256" key="2">
    <source>
        <dbReference type="SAM" id="Phobius"/>
    </source>
</evidence>
<organism evidence="3 4">
    <name type="scientific">Olea europaea subsp. europaea</name>
    <dbReference type="NCBI Taxonomy" id="158383"/>
    <lineage>
        <taxon>Eukaryota</taxon>
        <taxon>Viridiplantae</taxon>
        <taxon>Streptophyta</taxon>
        <taxon>Embryophyta</taxon>
        <taxon>Tracheophyta</taxon>
        <taxon>Spermatophyta</taxon>
        <taxon>Magnoliopsida</taxon>
        <taxon>eudicotyledons</taxon>
        <taxon>Gunneridae</taxon>
        <taxon>Pentapetalae</taxon>
        <taxon>asterids</taxon>
        <taxon>lamiids</taxon>
        <taxon>Lamiales</taxon>
        <taxon>Oleaceae</taxon>
        <taxon>Oleeae</taxon>
        <taxon>Olea</taxon>
    </lineage>
</organism>
<dbReference type="EMBL" id="CACTIH010009081">
    <property type="protein sequence ID" value="CAA3023026.1"/>
    <property type="molecule type" value="Genomic_DNA"/>
</dbReference>
<protein>
    <submittedName>
        <fullName evidence="3">Uncharacterized protein LOC111380082</fullName>
    </submittedName>
</protein>
<gene>
    <name evidence="3" type="ORF">OLEA9_D003888</name>
</gene>
<evidence type="ECO:0000313" key="3">
    <source>
        <dbReference type="EMBL" id="CAA3023026.1"/>
    </source>
</evidence>
<keyword evidence="4" id="KW-1185">Reference proteome</keyword>
<sequence length="63" mass="7029">LSSSFNYIFNDFHQFLAGIYPNMLVAMVCSLLSVEYDLKKAVRSDAARPVAKPMLSSSKSKLK</sequence>
<evidence type="ECO:0000313" key="4">
    <source>
        <dbReference type="Proteomes" id="UP000594638"/>
    </source>
</evidence>
<dbReference type="Gramene" id="OE9D003888T1">
    <property type="protein sequence ID" value="OE9D003888C1"/>
    <property type="gene ID" value="OE9D003888"/>
</dbReference>
<dbReference type="Proteomes" id="UP000594638">
    <property type="component" value="Unassembled WGS sequence"/>
</dbReference>
<keyword evidence="2" id="KW-0472">Membrane</keyword>
<reference evidence="3 4" key="1">
    <citation type="submission" date="2019-12" db="EMBL/GenBank/DDBJ databases">
        <authorList>
            <person name="Alioto T."/>
            <person name="Alioto T."/>
            <person name="Gomez Garrido J."/>
        </authorList>
    </citation>
    <scope>NUCLEOTIDE SEQUENCE [LARGE SCALE GENOMIC DNA]</scope>
</reference>
<keyword evidence="2" id="KW-0812">Transmembrane</keyword>
<accession>A0A8S0UY84</accession>
<evidence type="ECO:0000256" key="1">
    <source>
        <dbReference type="SAM" id="MobiDB-lite"/>
    </source>
</evidence>
<proteinExistence type="predicted"/>
<feature type="non-terminal residue" evidence="3">
    <location>
        <position position="63"/>
    </location>
</feature>
<feature type="non-terminal residue" evidence="3">
    <location>
        <position position="1"/>
    </location>
</feature>
<name>A0A8S0UY84_OLEEU</name>
<dbReference type="AlphaFoldDB" id="A0A8S0UY84"/>
<feature type="transmembrane region" description="Helical" evidence="2">
    <location>
        <begin position="12"/>
        <end position="34"/>
    </location>
</feature>